<evidence type="ECO:0000313" key="3">
    <source>
        <dbReference type="Proteomes" id="UP000632138"/>
    </source>
</evidence>
<evidence type="ECO:0000313" key="2">
    <source>
        <dbReference type="EMBL" id="MBM2614306.1"/>
    </source>
</evidence>
<keyword evidence="3" id="KW-1185">Reference proteome</keyword>
<sequence length="358" mass="38351">MNNLDRAVLTTADRLPPGPHDVTAVLRRARRIRRRRTILTAAAAVVTVAALAAVVPQLIPRRDYIVGDPFGGGPIGLWLDREAPPTTQGLPSGTHVPGSSGEITAQLRTVDGRPAVVAAPETAPGLDKGTYLGPAPLPGGGLATIGYGDKDRRVVVVDADGRVTSDHPLPESGSYASRSVPMTGNRTTLFWWHFKEENNSVRPVFARYDIATGGLEEGTPSTAMEGWEVPYFGMQATTARIVEWPAEFGQTCSFEILDITGERLHKFRPAIEGCSDVYYALAPGGDHVAALVTTRAGDKRSQRVVVLDARTGETTKTFETPEMKGETLSGLAWADDTAIRYARGSLGAPDPLVLTFKL</sequence>
<dbReference type="InterPro" id="IPR011047">
    <property type="entry name" value="Quinoprotein_ADH-like_sf"/>
</dbReference>
<proteinExistence type="predicted"/>
<keyword evidence="1" id="KW-0472">Membrane</keyword>
<organism evidence="2 3">
    <name type="scientific">Paractinoplanes ovalisporus</name>
    <dbReference type="NCBI Taxonomy" id="2810368"/>
    <lineage>
        <taxon>Bacteria</taxon>
        <taxon>Bacillati</taxon>
        <taxon>Actinomycetota</taxon>
        <taxon>Actinomycetes</taxon>
        <taxon>Micromonosporales</taxon>
        <taxon>Micromonosporaceae</taxon>
        <taxon>Paractinoplanes</taxon>
    </lineage>
</organism>
<gene>
    <name evidence="2" type="ORF">JIG36_01890</name>
</gene>
<keyword evidence="1" id="KW-0812">Transmembrane</keyword>
<reference evidence="2 3" key="1">
    <citation type="submission" date="2021-01" db="EMBL/GenBank/DDBJ databases">
        <title>Actinoplanes sp. nov. LDG1-06 isolated from lichen.</title>
        <authorList>
            <person name="Saeng-In P."/>
            <person name="Phongsopitanun W."/>
            <person name="Kanchanasin P."/>
            <person name="Yuki M."/>
            <person name="Kudo T."/>
            <person name="Ohkuma M."/>
            <person name="Tanasupawat S."/>
        </authorList>
    </citation>
    <scope>NUCLEOTIDE SEQUENCE [LARGE SCALE GENOMIC DNA]</scope>
    <source>
        <strain evidence="2 3">LDG1-06</strain>
    </source>
</reference>
<dbReference type="Proteomes" id="UP000632138">
    <property type="component" value="Unassembled WGS sequence"/>
</dbReference>
<comment type="caution">
    <text evidence="2">The sequence shown here is derived from an EMBL/GenBank/DDBJ whole genome shotgun (WGS) entry which is preliminary data.</text>
</comment>
<dbReference type="RefSeq" id="WP_203374209.1">
    <property type="nucleotide sequence ID" value="NZ_JAENHP010000001.1"/>
</dbReference>
<keyword evidence="1" id="KW-1133">Transmembrane helix</keyword>
<dbReference type="EMBL" id="JAENHP010000001">
    <property type="protein sequence ID" value="MBM2614306.1"/>
    <property type="molecule type" value="Genomic_DNA"/>
</dbReference>
<feature type="transmembrane region" description="Helical" evidence="1">
    <location>
        <begin position="37"/>
        <end position="59"/>
    </location>
</feature>
<evidence type="ECO:0000256" key="1">
    <source>
        <dbReference type="SAM" id="Phobius"/>
    </source>
</evidence>
<protein>
    <submittedName>
        <fullName evidence="2">Uncharacterized protein</fullName>
    </submittedName>
</protein>
<accession>A0ABS2A385</accession>
<dbReference type="SUPFAM" id="SSF50998">
    <property type="entry name" value="Quinoprotein alcohol dehydrogenase-like"/>
    <property type="match status" value="1"/>
</dbReference>
<name>A0ABS2A385_9ACTN</name>